<dbReference type="InterPro" id="IPR001791">
    <property type="entry name" value="Laminin_G"/>
</dbReference>
<dbReference type="InterPro" id="IPR013320">
    <property type="entry name" value="ConA-like_dom_sf"/>
</dbReference>
<dbReference type="OrthoDB" id="4062651at2759"/>
<reference evidence="7 8" key="1">
    <citation type="journal article" date="2018" name="Nat. Ecol. Evol.">
        <title>Shark genomes provide insights into elasmobranch evolution and the origin of vertebrates.</title>
        <authorList>
            <person name="Hara Y"/>
            <person name="Yamaguchi K"/>
            <person name="Onimaru K"/>
            <person name="Kadota M"/>
            <person name="Koyanagi M"/>
            <person name="Keeley SD"/>
            <person name="Tatsumi K"/>
            <person name="Tanaka K"/>
            <person name="Motone F"/>
            <person name="Kageyama Y"/>
            <person name="Nozu R"/>
            <person name="Adachi N"/>
            <person name="Nishimura O"/>
            <person name="Nakagawa R"/>
            <person name="Tanegashima C"/>
            <person name="Kiyatake I"/>
            <person name="Matsumoto R"/>
            <person name="Murakumo K"/>
            <person name="Nishida K"/>
            <person name="Terakita A"/>
            <person name="Kuratani S"/>
            <person name="Sato K"/>
            <person name="Hyodo S Kuraku.S."/>
        </authorList>
    </citation>
    <scope>NUCLEOTIDE SEQUENCE [LARGE SCALE GENOMIC DNA]</scope>
</reference>
<comment type="caution">
    <text evidence="7">The sequence shown here is derived from an EMBL/GenBank/DDBJ whole genome shotgun (WGS) entry which is preliminary data.</text>
</comment>
<dbReference type="STRING" id="75743.A0A401QCN5"/>
<dbReference type="Pfam" id="PF00054">
    <property type="entry name" value="Laminin_G_1"/>
    <property type="match status" value="1"/>
</dbReference>
<dbReference type="EMBL" id="BFAA01031603">
    <property type="protein sequence ID" value="GCB83077.1"/>
    <property type="molecule type" value="Genomic_DNA"/>
</dbReference>
<keyword evidence="4" id="KW-0325">Glycoprotein</keyword>
<evidence type="ECO:0000256" key="1">
    <source>
        <dbReference type="ARBA" id="ARBA00004613"/>
    </source>
</evidence>
<sequence length="196" mass="22198">LSVEFDFRTFDTEGTIFQAGHQRNSTWIMLGLHNGKLQVQYSNHNEATAGVTSGGPLLNNGLWHTISVEESRNSLIVKVAREAVMNINIPTDLFQAMTGLFQLNITVGGLFNDGQLVKPINPRLDACMRGWNWMNGEDTITAETIKQDERMQCFTDVARGTYYPGYGFASFDIEYGKRRFLWPFHQTEDLSLQTSH</sequence>
<comment type="subcellular location">
    <subcellularLocation>
        <location evidence="1">Secreted</location>
    </subcellularLocation>
</comment>
<evidence type="ECO:0000259" key="6">
    <source>
        <dbReference type="PROSITE" id="PS50025"/>
    </source>
</evidence>
<dbReference type="SMART" id="SM00282">
    <property type="entry name" value="LamG"/>
    <property type="match status" value="1"/>
</dbReference>
<dbReference type="AlphaFoldDB" id="A0A401QCN5"/>
<dbReference type="PROSITE" id="PS50025">
    <property type="entry name" value="LAM_G_DOMAIN"/>
    <property type="match status" value="1"/>
</dbReference>
<dbReference type="InterPro" id="IPR051145">
    <property type="entry name" value="GAS-SHBG-PROS"/>
</dbReference>
<dbReference type="PANTHER" id="PTHR24040:SF14">
    <property type="entry name" value="GROWTH ARREST-SPECIFIC PROTEIN 6"/>
    <property type="match status" value="1"/>
</dbReference>
<feature type="non-terminal residue" evidence="7">
    <location>
        <position position="1"/>
    </location>
</feature>
<evidence type="ECO:0000313" key="8">
    <source>
        <dbReference type="Proteomes" id="UP000288216"/>
    </source>
</evidence>
<feature type="domain" description="Laminin G" evidence="6">
    <location>
        <begin position="1"/>
        <end position="153"/>
    </location>
</feature>
<accession>A0A401QCN5</accession>
<keyword evidence="2" id="KW-0964">Secreted</keyword>
<dbReference type="GO" id="GO:0005576">
    <property type="term" value="C:extracellular region"/>
    <property type="evidence" value="ECO:0007669"/>
    <property type="project" value="UniProtKB-SubCell"/>
</dbReference>
<comment type="caution">
    <text evidence="5">Lacks conserved residue(s) required for the propagation of feature annotation.</text>
</comment>
<dbReference type="FunFam" id="2.60.120.200:FF:000077">
    <property type="entry name" value="vitamin K-dependent protein S"/>
    <property type="match status" value="1"/>
</dbReference>
<evidence type="ECO:0000256" key="3">
    <source>
        <dbReference type="ARBA" id="ARBA00023157"/>
    </source>
</evidence>
<keyword evidence="3" id="KW-1015">Disulfide bond</keyword>
<dbReference type="CDD" id="cd00110">
    <property type="entry name" value="LamG"/>
    <property type="match status" value="1"/>
</dbReference>
<dbReference type="Gene3D" id="2.60.120.200">
    <property type="match status" value="2"/>
</dbReference>
<protein>
    <recommendedName>
        <fullName evidence="6">Laminin G domain-containing protein</fullName>
    </recommendedName>
</protein>
<evidence type="ECO:0000313" key="7">
    <source>
        <dbReference type="EMBL" id="GCB83077.1"/>
    </source>
</evidence>
<evidence type="ECO:0000256" key="2">
    <source>
        <dbReference type="ARBA" id="ARBA00022525"/>
    </source>
</evidence>
<name>A0A401QCN5_SCYTO</name>
<gene>
    <name evidence="7" type="ORF">scyTo_0023634</name>
</gene>
<dbReference type="OMA" id="FPLMQIS"/>
<dbReference type="Proteomes" id="UP000288216">
    <property type="component" value="Unassembled WGS sequence"/>
</dbReference>
<keyword evidence="8" id="KW-1185">Reference proteome</keyword>
<organism evidence="7 8">
    <name type="scientific">Scyliorhinus torazame</name>
    <name type="common">Cloudy catshark</name>
    <name type="synonym">Catulus torazame</name>
    <dbReference type="NCBI Taxonomy" id="75743"/>
    <lineage>
        <taxon>Eukaryota</taxon>
        <taxon>Metazoa</taxon>
        <taxon>Chordata</taxon>
        <taxon>Craniata</taxon>
        <taxon>Vertebrata</taxon>
        <taxon>Chondrichthyes</taxon>
        <taxon>Elasmobranchii</taxon>
        <taxon>Galeomorphii</taxon>
        <taxon>Galeoidea</taxon>
        <taxon>Carcharhiniformes</taxon>
        <taxon>Scyliorhinidae</taxon>
        <taxon>Scyliorhinus</taxon>
    </lineage>
</organism>
<dbReference type="SUPFAM" id="SSF49899">
    <property type="entry name" value="Concanavalin A-like lectins/glucanases"/>
    <property type="match status" value="1"/>
</dbReference>
<proteinExistence type="predicted"/>
<evidence type="ECO:0000256" key="4">
    <source>
        <dbReference type="ARBA" id="ARBA00023180"/>
    </source>
</evidence>
<evidence type="ECO:0000256" key="5">
    <source>
        <dbReference type="PROSITE-ProRule" id="PRU00122"/>
    </source>
</evidence>
<dbReference type="PANTHER" id="PTHR24040">
    <property type="entry name" value="LAMININ G-LIKE DOMAIN-CONTAINING PROTEIN"/>
    <property type="match status" value="1"/>
</dbReference>